<feature type="non-terminal residue" evidence="1">
    <location>
        <position position="1"/>
    </location>
</feature>
<dbReference type="Proteomes" id="UP000257109">
    <property type="component" value="Unassembled WGS sequence"/>
</dbReference>
<accession>A0A371GLT6</accession>
<comment type="caution">
    <text evidence="1">The sequence shown here is derived from an EMBL/GenBank/DDBJ whole genome shotgun (WGS) entry which is preliminary data.</text>
</comment>
<sequence>MSQVKDSKISMLVHQYEFQMEDHEIIDQMFGRFQTIINNLKSLGKTYDNYDHITKIFRSHVTALRVFKDLKKLPVKELFGTLKVHVIELNEDEGQRKGKSITLKAQKT</sequence>
<reference evidence="1" key="1">
    <citation type="submission" date="2018-05" db="EMBL/GenBank/DDBJ databases">
        <title>Draft genome of Mucuna pruriens seed.</title>
        <authorList>
            <person name="Nnadi N.E."/>
            <person name="Vos R."/>
            <person name="Hasami M.H."/>
            <person name="Devisetty U.K."/>
            <person name="Aguiy J.C."/>
        </authorList>
    </citation>
    <scope>NUCLEOTIDE SEQUENCE [LARGE SCALE GENOMIC DNA]</scope>
    <source>
        <strain evidence="1">JCA_2017</strain>
    </source>
</reference>
<dbReference type="EMBL" id="QJKJ01005102">
    <property type="protein sequence ID" value="RDX91504.1"/>
    <property type="molecule type" value="Genomic_DNA"/>
</dbReference>
<evidence type="ECO:0000313" key="1">
    <source>
        <dbReference type="EMBL" id="RDX91504.1"/>
    </source>
</evidence>
<keyword evidence="2" id="KW-1185">Reference proteome</keyword>
<dbReference type="STRING" id="157652.A0A371GLT6"/>
<name>A0A371GLT6_MUCPR</name>
<evidence type="ECO:0000313" key="2">
    <source>
        <dbReference type="Proteomes" id="UP000257109"/>
    </source>
</evidence>
<dbReference type="AlphaFoldDB" id="A0A371GLT6"/>
<gene>
    <name evidence="1" type="ORF">CR513_26511</name>
</gene>
<dbReference type="OrthoDB" id="1747372at2759"/>
<proteinExistence type="predicted"/>
<protein>
    <submittedName>
        <fullName evidence="1">Uncharacterized protein</fullName>
    </submittedName>
</protein>
<organism evidence="1 2">
    <name type="scientific">Mucuna pruriens</name>
    <name type="common">Velvet bean</name>
    <name type="synonym">Dolichos pruriens</name>
    <dbReference type="NCBI Taxonomy" id="157652"/>
    <lineage>
        <taxon>Eukaryota</taxon>
        <taxon>Viridiplantae</taxon>
        <taxon>Streptophyta</taxon>
        <taxon>Embryophyta</taxon>
        <taxon>Tracheophyta</taxon>
        <taxon>Spermatophyta</taxon>
        <taxon>Magnoliopsida</taxon>
        <taxon>eudicotyledons</taxon>
        <taxon>Gunneridae</taxon>
        <taxon>Pentapetalae</taxon>
        <taxon>rosids</taxon>
        <taxon>fabids</taxon>
        <taxon>Fabales</taxon>
        <taxon>Fabaceae</taxon>
        <taxon>Papilionoideae</taxon>
        <taxon>50 kb inversion clade</taxon>
        <taxon>NPAAA clade</taxon>
        <taxon>indigoferoid/millettioid clade</taxon>
        <taxon>Phaseoleae</taxon>
        <taxon>Mucuna</taxon>
    </lineage>
</organism>